<name>A0AAD3N863_LATJO</name>
<dbReference type="InterPro" id="IPR008405">
    <property type="entry name" value="ApoL"/>
</dbReference>
<evidence type="ECO:0000256" key="3">
    <source>
        <dbReference type="SAM" id="Phobius"/>
    </source>
</evidence>
<feature type="coiled-coil region" evidence="2">
    <location>
        <begin position="303"/>
        <end position="337"/>
    </location>
</feature>
<comment type="caution">
    <text evidence="4">The sequence shown here is derived from an EMBL/GenBank/DDBJ whole genome shotgun (WGS) entry which is preliminary data.</text>
</comment>
<keyword evidence="3" id="KW-0812">Transmembrane</keyword>
<dbReference type="GO" id="GO:0006869">
    <property type="term" value="P:lipid transport"/>
    <property type="evidence" value="ECO:0007669"/>
    <property type="project" value="InterPro"/>
</dbReference>
<evidence type="ECO:0000256" key="2">
    <source>
        <dbReference type="SAM" id="Coils"/>
    </source>
</evidence>
<dbReference type="GO" id="GO:0008289">
    <property type="term" value="F:lipid binding"/>
    <property type="evidence" value="ECO:0007669"/>
    <property type="project" value="InterPro"/>
</dbReference>
<sequence>QWPDLKQPIEKVLCCKKNQTSVLTQTRAFSLLFKADLLTSQCHLTMDVADKLVDKIFSWVKLQRKCADKLRKLATELEEKKKSANVTKVVGSSVSVGGAAAAAAAGALAFFTGGLAIPVLAATGAVASGVGLATSVGSDIADVVISNCAINDAKQISKEIEHLEKELQRLMGSLKEEQQAGDHSEDHVMERILRAMAKRNGLKLPDNVSLYKMMFGSSKMFSGDNLAHLGLTLLLNFVQTAAVKGLTTIVGYSIGKKLAASMGKKAANKTAGRIAGGAVALAFSVRELINNCEDLNKCETEISQSLRENASDIRTAAEELEKALDEIQCLVQKLARIKHCIENTQGRPYERRELIEFAIENCQDEATQQWLRQNSECAAFLHLVDMFNLVKQHIEEEQQKDHSNNIDITFVAHGSITEHMIPASCLLPLATIKDVVLYSPWNCTITANAAYGIATGRIQPHHRVFYCGKTNLCHVPHQRHHPTRLPYYWNQMRRAGAQFIPNIMVGPVKPPSDRAWNDFLLLTDTYGQPGRNHIVIPFTFPGASASSVTVPFVAVTLALSLALWLSRFQATIHLAACLGKTSEGTMILEDYLKEQYACTINYTAMTTSADMLVDRNTDLYRVMRAVFG</sequence>
<keyword evidence="3" id="KW-0472">Membrane</keyword>
<accession>A0AAD3N863</accession>
<proteinExistence type="inferred from homology"/>
<comment type="similarity">
    <text evidence="1">Belongs to the apolipoprotein L family.</text>
</comment>
<dbReference type="Proteomes" id="UP001279410">
    <property type="component" value="Unassembled WGS sequence"/>
</dbReference>
<feature type="non-terminal residue" evidence="4">
    <location>
        <position position="628"/>
    </location>
</feature>
<dbReference type="GO" id="GO:0016020">
    <property type="term" value="C:membrane"/>
    <property type="evidence" value="ECO:0007669"/>
    <property type="project" value="TreeGrafter"/>
</dbReference>
<evidence type="ECO:0000256" key="1">
    <source>
        <dbReference type="ARBA" id="ARBA00010090"/>
    </source>
</evidence>
<dbReference type="GO" id="GO:0042157">
    <property type="term" value="P:lipoprotein metabolic process"/>
    <property type="evidence" value="ECO:0007669"/>
    <property type="project" value="InterPro"/>
</dbReference>
<protein>
    <recommendedName>
        <fullName evidence="6">Apolipoprotein L3</fullName>
    </recommendedName>
</protein>
<evidence type="ECO:0008006" key="6">
    <source>
        <dbReference type="Google" id="ProtNLM"/>
    </source>
</evidence>
<dbReference type="AlphaFoldDB" id="A0AAD3N863"/>
<gene>
    <name evidence="4" type="ORF">AKAME5_001969600</name>
</gene>
<reference evidence="4" key="1">
    <citation type="submission" date="2022-08" db="EMBL/GenBank/DDBJ databases">
        <title>Genome sequencing of akame (Lates japonicus).</title>
        <authorList>
            <person name="Hashiguchi Y."/>
            <person name="Takahashi H."/>
        </authorList>
    </citation>
    <scope>NUCLEOTIDE SEQUENCE</scope>
    <source>
        <strain evidence="4">Kochi</strain>
    </source>
</reference>
<dbReference type="GO" id="GO:0005576">
    <property type="term" value="C:extracellular region"/>
    <property type="evidence" value="ECO:0007669"/>
    <property type="project" value="InterPro"/>
</dbReference>
<dbReference type="PANTHER" id="PTHR14096">
    <property type="entry name" value="APOLIPOPROTEIN L"/>
    <property type="match status" value="1"/>
</dbReference>
<keyword evidence="2" id="KW-0175">Coiled coil</keyword>
<keyword evidence="3" id="KW-1133">Transmembrane helix</keyword>
<evidence type="ECO:0000313" key="4">
    <source>
        <dbReference type="EMBL" id="GLD68383.1"/>
    </source>
</evidence>
<evidence type="ECO:0000313" key="5">
    <source>
        <dbReference type="Proteomes" id="UP001279410"/>
    </source>
</evidence>
<keyword evidence="5" id="KW-1185">Reference proteome</keyword>
<dbReference type="PANTHER" id="PTHR14096:SF28">
    <property type="entry name" value="APOLIPOPROTEIN L, 1-RELATED"/>
    <property type="match status" value="1"/>
</dbReference>
<feature type="transmembrane region" description="Helical" evidence="3">
    <location>
        <begin position="548"/>
        <end position="565"/>
    </location>
</feature>
<dbReference type="EMBL" id="BRZM01000133">
    <property type="protein sequence ID" value="GLD68383.1"/>
    <property type="molecule type" value="Genomic_DNA"/>
</dbReference>
<organism evidence="4 5">
    <name type="scientific">Lates japonicus</name>
    <name type="common">Japanese lates</name>
    <dbReference type="NCBI Taxonomy" id="270547"/>
    <lineage>
        <taxon>Eukaryota</taxon>
        <taxon>Metazoa</taxon>
        <taxon>Chordata</taxon>
        <taxon>Craniata</taxon>
        <taxon>Vertebrata</taxon>
        <taxon>Euteleostomi</taxon>
        <taxon>Actinopterygii</taxon>
        <taxon>Neopterygii</taxon>
        <taxon>Teleostei</taxon>
        <taxon>Neoteleostei</taxon>
        <taxon>Acanthomorphata</taxon>
        <taxon>Carangaria</taxon>
        <taxon>Carangaria incertae sedis</taxon>
        <taxon>Centropomidae</taxon>
        <taxon>Lates</taxon>
    </lineage>
</organism>
<feature type="coiled-coil region" evidence="2">
    <location>
        <begin position="146"/>
        <end position="180"/>
    </location>
</feature>